<accession>A0A4R2GU73</accession>
<evidence type="ECO:0000313" key="2">
    <source>
        <dbReference type="Proteomes" id="UP000294881"/>
    </source>
</evidence>
<dbReference type="Pfam" id="PF13489">
    <property type="entry name" value="Methyltransf_23"/>
    <property type="match status" value="1"/>
</dbReference>
<keyword evidence="1" id="KW-0489">Methyltransferase</keyword>
<dbReference type="SUPFAM" id="SSF53335">
    <property type="entry name" value="S-adenosyl-L-methionine-dependent methyltransferases"/>
    <property type="match status" value="1"/>
</dbReference>
<dbReference type="Gene3D" id="3.40.50.150">
    <property type="entry name" value="Vaccinia Virus protein VP39"/>
    <property type="match status" value="1"/>
</dbReference>
<dbReference type="GO" id="GO:0008168">
    <property type="term" value="F:methyltransferase activity"/>
    <property type="evidence" value="ECO:0007669"/>
    <property type="project" value="UniProtKB-KW"/>
</dbReference>
<proteinExistence type="predicted"/>
<keyword evidence="2" id="KW-1185">Reference proteome</keyword>
<sequence length="237" mass="26558">MTVDATRLRCNICGGESFVDMPGRPKVRCAGCGSLERTRVCALRLQGDLAPRPGAHVLHFAPERGLSRFLRDLSQGNYRAVDIAPENYPGLGVEPFDLCRDVFSLPEATYDVIVMNHVLEHIECNYSAVLLRLARALTDEGVLMFSVPVEGEEFRDNIALGTDAEKAGRFGAFRHYRNFGRAFIGQTLGMLFDMPADYDLTRYATEAQLREAAIRPHHWRKVTGASVFAVRRRDVRV</sequence>
<protein>
    <submittedName>
        <fullName evidence="1">Methyltransferase family protein</fullName>
    </submittedName>
</protein>
<name>A0A4R2GU73_9HYPH</name>
<evidence type="ECO:0000313" key="1">
    <source>
        <dbReference type="EMBL" id="TCO13418.1"/>
    </source>
</evidence>
<organism evidence="1 2">
    <name type="scientific">Camelimonas lactis</name>
    <dbReference type="NCBI Taxonomy" id="659006"/>
    <lineage>
        <taxon>Bacteria</taxon>
        <taxon>Pseudomonadati</taxon>
        <taxon>Pseudomonadota</taxon>
        <taxon>Alphaproteobacteria</taxon>
        <taxon>Hyphomicrobiales</taxon>
        <taxon>Chelatococcaceae</taxon>
        <taxon>Camelimonas</taxon>
    </lineage>
</organism>
<keyword evidence="1" id="KW-0808">Transferase</keyword>
<dbReference type="Proteomes" id="UP000294881">
    <property type="component" value="Unassembled WGS sequence"/>
</dbReference>
<dbReference type="AlphaFoldDB" id="A0A4R2GU73"/>
<comment type="caution">
    <text evidence="1">The sequence shown here is derived from an EMBL/GenBank/DDBJ whole genome shotgun (WGS) entry which is preliminary data.</text>
</comment>
<dbReference type="EMBL" id="SLWL01000006">
    <property type="protein sequence ID" value="TCO13418.1"/>
    <property type="molecule type" value="Genomic_DNA"/>
</dbReference>
<dbReference type="RefSeq" id="WP_132006347.1">
    <property type="nucleotide sequence ID" value="NZ_JBHUNN010000002.1"/>
</dbReference>
<reference evidence="1 2" key="1">
    <citation type="submission" date="2019-03" db="EMBL/GenBank/DDBJ databases">
        <title>Genomic Encyclopedia of Type Strains, Phase IV (KMG-IV): sequencing the most valuable type-strain genomes for metagenomic binning, comparative biology and taxonomic classification.</title>
        <authorList>
            <person name="Goeker M."/>
        </authorList>
    </citation>
    <scope>NUCLEOTIDE SEQUENCE [LARGE SCALE GENOMIC DNA]</scope>
    <source>
        <strain evidence="1 2">DSM 22958</strain>
    </source>
</reference>
<dbReference type="InterPro" id="IPR029063">
    <property type="entry name" value="SAM-dependent_MTases_sf"/>
</dbReference>
<dbReference type="GO" id="GO:0032259">
    <property type="term" value="P:methylation"/>
    <property type="evidence" value="ECO:0007669"/>
    <property type="project" value="UniProtKB-KW"/>
</dbReference>
<gene>
    <name evidence="1" type="ORF">EV666_106130</name>
</gene>
<dbReference type="CDD" id="cd02440">
    <property type="entry name" value="AdoMet_MTases"/>
    <property type="match status" value="1"/>
</dbReference>
<dbReference type="OrthoDB" id="210346at2"/>